<proteinExistence type="predicted"/>
<dbReference type="CDD" id="cd02440">
    <property type="entry name" value="AdoMet_MTases"/>
    <property type="match status" value="1"/>
</dbReference>
<dbReference type="EC" id="2.1.1.222" evidence="5"/>
<evidence type="ECO:0000259" key="4">
    <source>
        <dbReference type="Pfam" id="PF08241"/>
    </source>
</evidence>
<keyword evidence="2 5" id="KW-0808">Transferase</keyword>
<dbReference type="GO" id="GO:0061542">
    <property type="term" value="F:3-demethylubiquinol 3-O-methyltransferase activity"/>
    <property type="evidence" value="ECO:0007669"/>
    <property type="project" value="UniProtKB-EC"/>
</dbReference>
<dbReference type="Pfam" id="PF08241">
    <property type="entry name" value="Methyltransf_11"/>
    <property type="match status" value="1"/>
</dbReference>
<dbReference type="EMBL" id="CP162599">
    <property type="protein sequence ID" value="XDK31761.1"/>
    <property type="molecule type" value="Genomic_DNA"/>
</dbReference>
<evidence type="ECO:0000313" key="5">
    <source>
        <dbReference type="EMBL" id="XDK31761.1"/>
    </source>
</evidence>
<reference evidence="5" key="1">
    <citation type="submission" date="2024-07" db="EMBL/GenBank/DDBJ databases">
        <title>Halotolerant mesophilic bacterium Ornithinibacillus sp. 4-3, sp. nov., isolated from soil.</title>
        <authorList>
            <person name="Sidarenka A.V."/>
            <person name="Guliayeva D.E."/>
            <person name="Leanovich S.I."/>
            <person name="Hileuskaya K.S."/>
            <person name="Akhremchuk A.E."/>
            <person name="Sikolenko M.A."/>
            <person name="Valentovich L.N."/>
        </authorList>
    </citation>
    <scope>NUCLEOTIDE SEQUENCE</scope>
    <source>
        <strain evidence="5">4-3</strain>
    </source>
</reference>
<organism evidence="5">
    <name type="scientific">Ornithinibacillus sp. 4-3</name>
    <dbReference type="NCBI Taxonomy" id="3231488"/>
    <lineage>
        <taxon>Bacteria</taxon>
        <taxon>Bacillati</taxon>
        <taxon>Bacillota</taxon>
        <taxon>Bacilli</taxon>
        <taxon>Bacillales</taxon>
        <taxon>Bacillaceae</taxon>
        <taxon>Ornithinibacillus</taxon>
    </lineage>
</organism>
<dbReference type="SUPFAM" id="SSF53335">
    <property type="entry name" value="S-adenosyl-L-methionine-dependent methyltransferases"/>
    <property type="match status" value="1"/>
</dbReference>
<dbReference type="AlphaFoldDB" id="A0AB39HP02"/>
<dbReference type="EC" id="2.1.1.64" evidence="5"/>
<keyword evidence="1 5" id="KW-0489">Methyltransferase</keyword>
<keyword evidence="3" id="KW-0949">S-adenosyl-L-methionine</keyword>
<dbReference type="InterPro" id="IPR013216">
    <property type="entry name" value="Methyltransf_11"/>
</dbReference>
<evidence type="ECO:0000256" key="2">
    <source>
        <dbReference type="ARBA" id="ARBA00022679"/>
    </source>
</evidence>
<gene>
    <name evidence="5" type="ORF">AB4Y30_12085</name>
</gene>
<accession>A0AB39HP02</accession>
<dbReference type="PANTHER" id="PTHR43464:SF19">
    <property type="entry name" value="UBIQUINONE BIOSYNTHESIS O-METHYLTRANSFERASE, MITOCHONDRIAL"/>
    <property type="match status" value="1"/>
</dbReference>
<evidence type="ECO:0000256" key="3">
    <source>
        <dbReference type="ARBA" id="ARBA00022691"/>
    </source>
</evidence>
<name>A0AB39HP02_9BACI</name>
<sequence length="246" mass="28436">MKQNKYDQIDFFNQYAKMSRSIKGLDAAGEWHQLKEMIPNLSGKRVLDLGCGYGWHCLYALEQNASQIVGVDISEKMIEKARSLTTDDSIKYHVAAMEDFQAEEGAFDVVISSLAIHYIKSFQMICEKVFHYLADGGTFVFSVEHPIFTARQEQDWIYDDKGRRLHWPVDHYHIEGLRETMFLNEEVTKYHRTVSTYLNELMQAGFMITNVAESIPSIEMQQASSEMKDELRRPMFLLISAVKKAL</sequence>
<feature type="domain" description="Methyltransferase type 11" evidence="4">
    <location>
        <begin position="47"/>
        <end position="141"/>
    </location>
</feature>
<dbReference type="GO" id="GO:0032259">
    <property type="term" value="P:methylation"/>
    <property type="evidence" value="ECO:0007669"/>
    <property type="project" value="UniProtKB-KW"/>
</dbReference>
<dbReference type="PANTHER" id="PTHR43464">
    <property type="entry name" value="METHYLTRANSFERASE"/>
    <property type="match status" value="1"/>
</dbReference>
<dbReference type="RefSeq" id="WP_368652486.1">
    <property type="nucleotide sequence ID" value="NZ_CP162599.1"/>
</dbReference>
<evidence type="ECO:0000256" key="1">
    <source>
        <dbReference type="ARBA" id="ARBA00022603"/>
    </source>
</evidence>
<dbReference type="GO" id="GO:0102208">
    <property type="term" value="F:2-polyprenyl-6-hydroxyphenol methylase activity"/>
    <property type="evidence" value="ECO:0007669"/>
    <property type="project" value="UniProtKB-EC"/>
</dbReference>
<dbReference type="InterPro" id="IPR029063">
    <property type="entry name" value="SAM-dependent_MTases_sf"/>
</dbReference>
<dbReference type="Gene3D" id="3.40.50.150">
    <property type="entry name" value="Vaccinia Virus protein VP39"/>
    <property type="match status" value="1"/>
</dbReference>
<protein>
    <submittedName>
        <fullName evidence="5">Class I SAM-dependent methyltransferase</fullName>
        <ecNumber evidence="5">2.1.1.222</ecNumber>
        <ecNumber evidence="5">2.1.1.64</ecNumber>
    </submittedName>
</protein>